<keyword evidence="7" id="KW-1185">Reference proteome</keyword>
<sequence>MNTSDPQPAYRWVVVTAAALILAVSMGAIVNGMSAFIIPMQENFGWSRGDTTLINFAGILGLAFGGLVMGPQADRRGTRPVVLFGVIVLGLCYVLASVLTSLWQFYLLFFIAGFFGAGAIFPPVMAAVGNWFFVGAGMAIGIASAGQALGQGAVPFVSSMLIASLGIKGAFAAIGAFMLATMIPLSFLLRQPPALSAAQTNTRNATPQAELPTNVVILYLSAAIILCCTCMAVPLMHLVPLIQDRGFAPEQAGSVIFVMLIVAILGRLAFGKLADIIGALPAYMTATAWMTLMVFGFTYVERLSTFYVYAVIYGFGYAGVMTGVLVSIRVLVSPAHRASAFGIVTMFGWFGHAIGGYQGGALYDLTGNYTASYAVAALAGVLNLVIVSNLLRKQRRLAYQPACRNR</sequence>
<evidence type="ECO:0000256" key="4">
    <source>
        <dbReference type="SAM" id="Phobius"/>
    </source>
</evidence>
<dbReference type="GO" id="GO:0022857">
    <property type="term" value="F:transmembrane transporter activity"/>
    <property type="evidence" value="ECO:0007669"/>
    <property type="project" value="InterPro"/>
</dbReference>
<dbReference type="AlphaFoldDB" id="A0A4P8ECH7"/>
<feature type="transmembrane region" description="Helical" evidence="4">
    <location>
        <begin position="216"/>
        <end position="239"/>
    </location>
</feature>
<feature type="transmembrane region" description="Helical" evidence="4">
    <location>
        <begin position="81"/>
        <end position="99"/>
    </location>
</feature>
<feature type="domain" description="Major facilitator superfamily (MFS) profile" evidence="5">
    <location>
        <begin position="11"/>
        <end position="395"/>
    </location>
</feature>
<dbReference type="PROSITE" id="PS50850">
    <property type="entry name" value="MFS"/>
    <property type="match status" value="1"/>
</dbReference>
<evidence type="ECO:0000256" key="3">
    <source>
        <dbReference type="ARBA" id="ARBA00023136"/>
    </source>
</evidence>
<proteinExistence type="predicted"/>
<feature type="transmembrane region" description="Helical" evidence="4">
    <location>
        <begin position="251"/>
        <end position="270"/>
    </location>
</feature>
<dbReference type="Gene3D" id="1.20.1250.20">
    <property type="entry name" value="MFS general substrate transporter like domains"/>
    <property type="match status" value="2"/>
</dbReference>
<feature type="transmembrane region" description="Helical" evidence="4">
    <location>
        <begin position="340"/>
        <end position="359"/>
    </location>
</feature>
<dbReference type="OrthoDB" id="9793415at2"/>
<feature type="transmembrane region" description="Helical" evidence="4">
    <location>
        <begin position="105"/>
        <end position="124"/>
    </location>
</feature>
<dbReference type="InterPro" id="IPR020846">
    <property type="entry name" value="MFS_dom"/>
</dbReference>
<feature type="transmembrane region" description="Helical" evidence="4">
    <location>
        <begin position="131"/>
        <end position="150"/>
    </location>
</feature>
<feature type="transmembrane region" description="Helical" evidence="4">
    <location>
        <begin position="282"/>
        <end position="300"/>
    </location>
</feature>
<dbReference type="EMBL" id="CP039964">
    <property type="protein sequence ID" value="QCO54398.1"/>
    <property type="molecule type" value="Genomic_DNA"/>
</dbReference>
<reference evidence="6 7" key="1">
    <citation type="submission" date="2019-05" db="EMBL/GenBank/DDBJ databases">
        <title>Pseudorhodobacter turbinis sp. nov., isolated from the gut of the Korean turban shell.</title>
        <authorList>
            <person name="Jeong Y.-S."/>
            <person name="Kang W.-R."/>
            <person name="Bae J.-W."/>
        </authorList>
    </citation>
    <scope>NUCLEOTIDE SEQUENCE [LARGE SCALE GENOMIC DNA]</scope>
    <source>
        <strain evidence="6 7">S12M18</strain>
    </source>
</reference>
<dbReference type="InterPro" id="IPR011701">
    <property type="entry name" value="MFS"/>
</dbReference>
<organism evidence="6 7">
    <name type="scientific">Pseudorhodobacter turbinis</name>
    <dbReference type="NCBI Taxonomy" id="2500533"/>
    <lineage>
        <taxon>Bacteria</taxon>
        <taxon>Pseudomonadati</taxon>
        <taxon>Pseudomonadota</taxon>
        <taxon>Alphaproteobacteria</taxon>
        <taxon>Rhodobacterales</taxon>
        <taxon>Paracoccaceae</taxon>
        <taxon>Pseudorhodobacter</taxon>
    </lineage>
</organism>
<dbReference type="Pfam" id="PF07690">
    <property type="entry name" value="MFS_1"/>
    <property type="match status" value="1"/>
</dbReference>
<protein>
    <submittedName>
        <fullName evidence="6">MFS transporter</fullName>
    </submittedName>
</protein>
<feature type="transmembrane region" description="Helical" evidence="4">
    <location>
        <begin position="12"/>
        <end position="40"/>
    </location>
</feature>
<feature type="transmembrane region" description="Helical" evidence="4">
    <location>
        <begin position="306"/>
        <end position="328"/>
    </location>
</feature>
<accession>A0A4P8ECH7</accession>
<keyword evidence="3 4" id="KW-0472">Membrane</keyword>
<evidence type="ECO:0000256" key="2">
    <source>
        <dbReference type="ARBA" id="ARBA00022989"/>
    </source>
</evidence>
<gene>
    <name evidence="6" type="ORF">EOK75_00245</name>
</gene>
<dbReference type="InterPro" id="IPR050327">
    <property type="entry name" value="Proton-linked_MCT"/>
</dbReference>
<dbReference type="InterPro" id="IPR036259">
    <property type="entry name" value="MFS_trans_sf"/>
</dbReference>
<keyword evidence="1 4" id="KW-0812">Transmembrane</keyword>
<dbReference type="PANTHER" id="PTHR11360">
    <property type="entry name" value="MONOCARBOXYLATE TRANSPORTER"/>
    <property type="match status" value="1"/>
</dbReference>
<feature type="transmembrane region" description="Helical" evidence="4">
    <location>
        <begin position="170"/>
        <end position="189"/>
    </location>
</feature>
<evidence type="ECO:0000313" key="6">
    <source>
        <dbReference type="EMBL" id="QCO54398.1"/>
    </source>
</evidence>
<evidence type="ECO:0000256" key="1">
    <source>
        <dbReference type="ARBA" id="ARBA00022692"/>
    </source>
</evidence>
<dbReference type="Proteomes" id="UP000298631">
    <property type="component" value="Chromosome"/>
</dbReference>
<name>A0A4P8ECH7_9RHOB</name>
<keyword evidence="2 4" id="KW-1133">Transmembrane helix</keyword>
<feature type="transmembrane region" description="Helical" evidence="4">
    <location>
        <begin position="52"/>
        <end position="69"/>
    </location>
</feature>
<dbReference type="PANTHER" id="PTHR11360:SF290">
    <property type="entry name" value="MONOCARBOXYLATE MFS PERMEASE"/>
    <property type="match status" value="1"/>
</dbReference>
<dbReference type="KEGG" id="pseb:EOK75_00245"/>
<dbReference type="SUPFAM" id="SSF103473">
    <property type="entry name" value="MFS general substrate transporter"/>
    <property type="match status" value="1"/>
</dbReference>
<evidence type="ECO:0000259" key="5">
    <source>
        <dbReference type="PROSITE" id="PS50850"/>
    </source>
</evidence>
<evidence type="ECO:0000313" key="7">
    <source>
        <dbReference type="Proteomes" id="UP000298631"/>
    </source>
</evidence>
<dbReference type="RefSeq" id="WP_137192082.1">
    <property type="nucleotide sequence ID" value="NZ_CP039964.1"/>
</dbReference>
<feature type="transmembrane region" description="Helical" evidence="4">
    <location>
        <begin position="371"/>
        <end position="391"/>
    </location>
</feature>